<feature type="compositionally biased region" description="Polar residues" evidence="1">
    <location>
        <begin position="44"/>
        <end position="57"/>
    </location>
</feature>
<dbReference type="InterPro" id="IPR015943">
    <property type="entry name" value="WD40/YVTN_repeat-like_dom_sf"/>
</dbReference>
<name>A0A871BL32_HALGI</name>
<sequence>MLRSRIQTAKLTLLVWVLEKKKRTIEQSGLSYAPPEVVSGELRLSNQSVSEKSSPSLTDRKPTLQQKDRDIQLPGNSVSAQLSVGSRSIVATVGDSSRVLALDVASGERCWEIELLPPIVKVTSIAYYDGTVYLTALGLSEDTWDTGICLAVDFTSGEQIWTTKFNRPVYDVAVHENGPLVYVAGTVYMLNKSTGERTWKHITTGGANEAPVILDNEVVIGGNHKITSLNLATGAVDWTCGVEGHTIRVRAGENSIYYSSSSIGSNSASVGSLDLNGSLNWDSTFGKSRATAPIVLQDQLLVGLSKPPEGLPGTDEYKQETSEIIAFEQQ</sequence>
<dbReference type="RefSeq" id="WP_193493874.1">
    <property type="nucleotide sequence ID" value="NZ_CP063206.1"/>
</dbReference>
<dbReference type="Proteomes" id="UP000663064">
    <property type="component" value="Plasmid pHGLR1"/>
</dbReference>
<dbReference type="SMART" id="SM00564">
    <property type="entry name" value="PQQ"/>
    <property type="match status" value="4"/>
</dbReference>
<evidence type="ECO:0000256" key="1">
    <source>
        <dbReference type="SAM" id="MobiDB-lite"/>
    </source>
</evidence>
<dbReference type="AlphaFoldDB" id="A0A871BL32"/>
<dbReference type="InterPro" id="IPR002372">
    <property type="entry name" value="PQQ_rpt_dom"/>
</dbReference>
<dbReference type="PANTHER" id="PTHR34512:SF30">
    <property type="entry name" value="OUTER MEMBRANE PROTEIN ASSEMBLY FACTOR BAMB"/>
    <property type="match status" value="1"/>
</dbReference>
<keyword evidence="3" id="KW-0614">Plasmid</keyword>
<feature type="region of interest" description="Disordered" evidence="1">
    <location>
        <begin position="43"/>
        <end position="64"/>
    </location>
</feature>
<dbReference type="InterPro" id="IPR011047">
    <property type="entry name" value="Quinoprotein_ADH-like_sf"/>
</dbReference>
<dbReference type="Pfam" id="PF13360">
    <property type="entry name" value="PQQ_2"/>
    <property type="match status" value="1"/>
</dbReference>
<evidence type="ECO:0000313" key="3">
    <source>
        <dbReference type="EMBL" id="QOS13490.1"/>
    </source>
</evidence>
<dbReference type="SUPFAM" id="SSF50998">
    <property type="entry name" value="Quinoprotein alcohol dehydrogenase-like"/>
    <property type="match status" value="1"/>
</dbReference>
<dbReference type="PANTHER" id="PTHR34512">
    <property type="entry name" value="CELL SURFACE PROTEIN"/>
    <property type="match status" value="1"/>
</dbReference>
<dbReference type="InterPro" id="IPR018391">
    <property type="entry name" value="PQQ_b-propeller_rpt"/>
</dbReference>
<dbReference type="Gene3D" id="2.130.10.10">
    <property type="entry name" value="YVTN repeat-like/Quinoprotein amine dehydrogenase"/>
    <property type="match status" value="1"/>
</dbReference>
<evidence type="ECO:0000259" key="2">
    <source>
        <dbReference type="Pfam" id="PF13360"/>
    </source>
</evidence>
<feature type="domain" description="Pyrrolo-quinoline quinone repeat" evidence="2">
    <location>
        <begin position="150"/>
        <end position="294"/>
    </location>
</feature>
<organism evidence="3 4">
    <name type="scientific">Haloferax gibbonsii</name>
    <dbReference type="NCBI Taxonomy" id="35746"/>
    <lineage>
        <taxon>Archaea</taxon>
        <taxon>Methanobacteriati</taxon>
        <taxon>Methanobacteriota</taxon>
        <taxon>Stenosarchaea group</taxon>
        <taxon>Halobacteria</taxon>
        <taxon>Halobacteriales</taxon>
        <taxon>Haloferacaceae</taxon>
        <taxon>Haloferax</taxon>
    </lineage>
</organism>
<proteinExistence type="predicted"/>
<evidence type="ECO:0000313" key="4">
    <source>
        <dbReference type="Proteomes" id="UP000663064"/>
    </source>
</evidence>
<dbReference type="GeneID" id="59461009"/>
<reference evidence="3" key="1">
    <citation type="journal article" date="2021" name="Front. Microbiol.">
        <title>Cellular and Genomic Properties of Haloferax gibbonsii LR2-5, the Host of Euryarchaeal Virus HFTV1.</title>
        <authorList>
            <person name="Tittes C."/>
            <person name="Schwarzer S."/>
            <person name="Pfeiffer F."/>
            <person name="Dyall-Smith M."/>
            <person name="Rodriguez-Franco M."/>
            <person name="Oksanen H.M."/>
            <person name="Quax T.E.F."/>
        </authorList>
    </citation>
    <scope>NUCLEOTIDE SEQUENCE</scope>
    <source>
        <strain evidence="3">LR2-5</strain>
    </source>
</reference>
<gene>
    <name evidence="3" type="ORF">HfgLR_21290</name>
</gene>
<geneLocation type="plasmid" evidence="3 4">
    <name>pHGLR1</name>
</geneLocation>
<accession>A0A871BL32</accession>
<protein>
    <submittedName>
        <fullName evidence="3">PQQ repeat protein</fullName>
    </submittedName>
</protein>
<dbReference type="EMBL" id="CP063206">
    <property type="protein sequence ID" value="QOS13490.1"/>
    <property type="molecule type" value="Genomic_DNA"/>
</dbReference>